<keyword evidence="6" id="KW-1185">Reference proteome</keyword>
<dbReference type="InterPro" id="IPR000873">
    <property type="entry name" value="AMP-dep_synth/lig_dom"/>
</dbReference>
<dbReference type="RefSeq" id="WP_194556874.1">
    <property type="nucleotide sequence ID" value="NZ_JADKMY010000002.1"/>
</dbReference>
<evidence type="ECO:0000256" key="1">
    <source>
        <dbReference type="ARBA" id="ARBA00006432"/>
    </source>
</evidence>
<dbReference type="InterPro" id="IPR042099">
    <property type="entry name" value="ANL_N_sf"/>
</dbReference>
<comment type="similarity">
    <text evidence="1">Belongs to the ATP-dependent AMP-binding enzyme family.</text>
</comment>
<dbReference type="Gene3D" id="3.30.300.30">
    <property type="match status" value="1"/>
</dbReference>
<evidence type="ECO:0000313" key="5">
    <source>
        <dbReference type="EMBL" id="MBF4554003.1"/>
    </source>
</evidence>
<dbReference type="PANTHER" id="PTHR24096:SF149">
    <property type="entry name" value="AMP-BINDING DOMAIN-CONTAINING PROTEIN-RELATED"/>
    <property type="match status" value="1"/>
</dbReference>
<protein>
    <submittedName>
        <fullName evidence="5">AMP-binding protein</fullName>
    </submittedName>
</protein>
<gene>
    <name evidence="5" type="ORF">IRY30_07945</name>
</gene>
<dbReference type="PANTHER" id="PTHR24096">
    <property type="entry name" value="LONG-CHAIN-FATTY-ACID--COA LIGASE"/>
    <property type="match status" value="1"/>
</dbReference>
<dbReference type="SUPFAM" id="SSF56801">
    <property type="entry name" value="Acetyl-CoA synthetase-like"/>
    <property type="match status" value="1"/>
</dbReference>
<feature type="domain" description="AMP-binding enzyme C-terminal" evidence="4">
    <location>
        <begin position="435"/>
        <end position="512"/>
    </location>
</feature>
<accession>A0ABR9ZM41</accession>
<dbReference type="Proteomes" id="UP000635902">
    <property type="component" value="Unassembled WGS sequence"/>
</dbReference>
<dbReference type="EMBL" id="JADKMY010000002">
    <property type="protein sequence ID" value="MBF4554003.1"/>
    <property type="molecule type" value="Genomic_DNA"/>
</dbReference>
<comment type="caution">
    <text evidence="5">The sequence shown here is derived from an EMBL/GenBank/DDBJ whole genome shotgun (WGS) entry which is preliminary data.</text>
</comment>
<dbReference type="InterPro" id="IPR045851">
    <property type="entry name" value="AMP-bd_C_sf"/>
</dbReference>
<dbReference type="Gene3D" id="3.40.50.12780">
    <property type="entry name" value="N-terminal domain of ligase-like"/>
    <property type="match status" value="1"/>
</dbReference>
<feature type="domain" description="AMP-dependent synthetase/ligase" evidence="3">
    <location>
        <begin position="29"/>
        <end position="384"/>
    </location>
</feature>
<dbReference type="InterPro" id="IPR025110">
    <property type="entry name" value="AMP-bd_C"/>
</dbReference>
<keyword evidence="2" id="KW-0436">Ligase</keyword>
<evidence type="ECO:0000256" key="2">
    <source>
        <dbReference type="ARBA" id="ARBA00022598"/>
    </source>
</evidence>
<organism evidence="5 6">
    <name type="scientific">Corynebacterium suicordis DSM 45110</name>
    <dbReference type="NCBI Taxonomy" id="1121369"/>
    <lineage>
        <taxon>Bacteria</taxon>
        <taxon>Bacillati</taxon>
        <taxon>Actinomycetota</taxon>
        <taxon>Actinomycetes</taxon>
        <taxon>Mycobacteriales</taxon>
        <taxon>Corynebacteriaceae</taxon>
        <taxon>Corynebacterium</taxon>
    </lineage>
</organism>
<reference evidence="5 6" key="1">
    <citation type="submission" date="2020-10" db="EMBL/GenBank/DDBJ databases">
        <title>Novel species in genus Corynebacterium.</title>
        <authorList>
            <person name="Zhang G."/>
        </authorList>
    </citation>
    <scope>NUCLEOTIDE SEQUENCE [LARGE SCALE GENOMIC DNA]</scope>
    <source>
        <strain evidence="5 6">DSM 45110</strain>
    </source>
</reference>
<evidence type="ECO:0000259" key="4">
    <source>
        <dbReference type="Pfam" id="PF13193"/>
    </source>
</evidence>
<proteinExistence type="inferred from homology"/>
<dbReference type="Pfam" id="PF00501">
    <property type="entry name" value="AMP-binding"/>
    <property type="match status" value="1"/>
</dbReference>
<evidence type="ECO:0000313" key="6">
    <source>
        <dbReference type="Proteomes" id="UP000635902"/>
    </source>
</evidence>
<evidence type="ECO:0000259" key="3">
    <source>
        <dbReference type="Pfam" id="PF00501"/>
    </source>
</evidence>
<sequence length="525" mass="56418">MPVTSKQPDIESPQLGLFELLYGDINPETENKVAIIDAASGSETTYAELRAYTESAAGALYDLGIKPGDVVALHCPNSLAFVVAAHAVWRLGAVLSPVSLLATEDSIVAQLEDCGASMLLTVAAVGEASANAAKQVGVEHVVFLDANNGLKQWFAERRTAPSVNIDSATHLAALPYSSGTTALPKGVQLTHENLVMNVTQAKAMGLVKKDDVVFGVLPFFHIYGLTALVNLTLAAGATLVTLPRFEVESFLSAHQRYNVTFSFIAPPIAVLLAKHPAVDNYDLSSLRAFFSGAASLNADLAAAVENRLGVHMQQGYGMTETSPMTHINIKPEYDRGAIGEAVANTSHKLVDPETLAEVELPTGEELSEVGELWIHGPQVMRGYLNRPAETAATLTDDGWLRTGDLAVQNAQGHVFIVDRLKELIKYKGYQVPPAELEAALLTHPNVADSAAIGVQREGEEIPKGFVVLQPGVEATEEERAAIIAHVAARVAPYKKIRELEFLEQIPKSATGKILRRELKQRETSR</sequence>
<dbReference type="Pfam" id="PF13193">
    <property type="entry name" value="AMP-binding_C"/>
    <property type="match status" value="1"/>
</dbReference>
<name>A0ABR9ZM41_9CORY</name>